<dbReference type="AlphaFoldDB" id="A0A2S6A9G7"/>
<protein>
    <recommendedName>
        <fullName evidence="3">GNAT family N-acetyltransferase</fullName>
    </recommendedName>
</protein>
<name>A0A2S6A9G7_9NOCA</name>
<proteinExistence type="predicted"/>
<reference evidence="1 2" key="1">
    <citation type="submission" date="2018-02" db="EMBL/GenBank/DDBJ databases">
        <title>8 Nocardia nova and 1 Nocardia cyriacigeorgica strain used for evolution to TMP-SMX.</title>
        <authorList>
            <person name="Mehta H."/>
            <person name="Weng J."/>
            <person name="Shamoo Y."/>
        </authorList>
    </citation>
    <scope>NUCLEOTIDE SEQUENCE [LARGE SCALE GENOMIC DNA]</scope>
    <source>
        <strain evidence="1 2">BAA2227</strain>
    </source>
</reference>
<keyword evidence="2" id="KW-1185">Reference proteome</keyword>
<sequence>MKIIEAPEIGPTPALDEAWTFYRETFTEINAMAAQRHLMRRDEFIDVMGDERIVKYLLTDDDNTIVGLGVSTNDLEAWPLISPAYFRRIYPAHFAARTLWYIGFIGVRPDLRGGFAAMLEAMSAPQRDAGGIALMDYCAFNVDEKAVLASSLRILGRYSEPRLRTLDTQTFVAYEFGER</sequence>
<dbReference type="GeneID" id="66720550"/>
<gene>
    <name evidence="1" type="ORF">C5F51_10835</name>
</gene>
<organism evidence="1 2">
    <name type="scientific">Nocardia nova</name>
    <dbReference type="NCBI Taxonomy" id="37330"/>
    <lineage>
        <taxon>Bacteria</taxon>
        <taxon>Bacillati</taxon>
        <taxon>Actinomycetota</taxon>
        <taxon>Actinomycetes</taxon>
        <taxon>Mycobacteriales</taxon>
        <taxon>Nocardiaceae</taxon>
        <taxon>Nocardia</taxon>
    </lineage>
</organism>
<comment type="caution">
    <text evidence="1">The sequence shown here is derived from an EMBL/GenBank/DDBJ whole genome shotgun (WGS) entry which is preliminary data.</text>
</comment>
<dbReference type="RefSeq" id="WP_064904159.1">
    <property type="nucleotide sequence ID" value="NZ_JADLQW010000007.1"/>
</dbReference>
<evidence type="ECO:0008006" key="3">
    <source>
        <dbReference type="Google" id="ProtNLM"/>
    </source>
</evidence>
<accession>A0A2S6A9G7</accession>
<evidence type="ECO:0000313" key="1">
    <source>
        <dbReference type="EMBL" id="PPJ29940.1"/>
    </source>
</evidence>
<dbReference type="Proteomes" id="UP000238356">
    <property type="component" value="Unassembled WGS sequence"/>
</dbReference>
<dbReference type="EMBL" id="PSZD01000005">
    <property type="protein sequence ID" value="PPJ29940.1"/>
    <property type="molecule type" value="Genomic_DNA"/>
</dbReference>
<evidence type="ECO:0000313" key="2">
    <source>
        <dbReference type="Proteomes" id="UP000238356"/>
    </source>
</evidence>